<feature type="transmembrane region" description="Helical" evidence="5">
    <location>
        <begin position="120"/>
        <end position="140"/>
    </location>
</feature>
<evidence type="ECO:0000256" key="4">
    <source>
        <dbReference type="ARBA" id="ARBA00023136"/>
    </source>
</evidence>
<dbReference type="EMBL" id="JBHSIS010000009">
    <property type="protein sequence ID" value="MFC4855803.1"/>
    <property type="molecule type" value="Genomic_DNA"/>
</dbReference>
<keyword evidence="2 5" id="KW-0812">Transmembrane</keyword>
<feature type="transmembrane region" description="Helical" evidence="5">
    <location>
        <begin position="272"/>
        <end position="291"/>
    </location>
</feature>
<name>A0ABV9S2C7_9PSEU</name>
<dbReference type="Pfam" id="PF01040">
    <property type="entry name" value="UbiA"/>
    <property type="match status" value="1"/>
</dbReference>
<proteinExistence type="predicted"/>
<accession>A0ABV9S2C7</accession>
<gene>
    <name evidence="6" type="ORF">ACFPCV_20015</name>
</gene>
<feature type="transmembrane region" description="Helical" evidence="5">
    <location>
        <begin position="243"/>
        <end position="265"/>
    </location>
</feature>
<evidence type="ECO:0000313" key="6">
    <source>
        <dbReference type="EMBL" id="MFC4855803.1"/>
    </source>
</evidence>
<evidence type="ECO:0000256" key="5">
    <source>
        <dbReference type="SAM" id="Phobius"/>
    </source>
</evidence>
<evidence type="ECO:0000313" key="7">
    <source>
        <dbReference type="Proteomes" id="UP001595859"/>
    </source>
</evidence>
<comment type="subcellular location">
    <subcellularLocation>
        <location evidence="1">Membrane</location>
        <topology evidence="1">Multi-pass membrane protein</topology>
    </subcellularLocation>
</comment>
<protein>
    <submittedName>
        <fullName evidence="6">UbiA family prenyltransferase</fullName>
    </submittedName>
</protein>
<dbReference type="InterPro" id="IPR044878">
    <property type="entry name" value="UbiA_sf"/>
</dbReference>
<feature type="transmembrane region" description="Helical" evidence="5">
    <location>
        <begin position="152"/>
        <end position="171"/>
    </location>
</feature>
<dbReference type="RefSeq" id="WP_378057771.1">
    <property type="nucleotide sequence ID" value="NZ_JBHSIS010000009.1"/>
</dbReference>
<evidence type="ECO:0000256" key="3">
    <source>
        <dbReference type="ARBA" id="ARBA00022989"/>
    </source>
</evidence>
<feature type="transmembrane region" description="Helical" evidence="5">
    <location>
        <begin position="177"/>
        <end position="197"/>
    </location>
</feature>
<dbReference type="Gene3D" id="1.10.357.140">
    <property type="entry name" value="UbiA prenyltransferase"/>
    <property type="match status" value="1"/>
</dbReference>
<evidence type="ECO:0000256" key="2">
    <source>
        <dbReference type="ARBA" id="ARBA00022692"/>
    </source>
</evidence>
<feature type="transmembrane region" description="Helical" evidence="5">
    <location>
        <begin position="28"/>
        <end position="49"/>
    </location>
</feature>
<keyword evidence="7" id="KW-1185">Reference proteome</keyword>
<organism evidence="6 7">
    <name type="scientific">Actinophytocola glycyrrhizae</name>
    <dbReference type="NCBI Taxonomy" id="2044873"/>
    <lineage>
        <taxon>Bacteria</taxon>
        <taxon>Bacillati</taxon>
        <taxon>Actinomycetota</taxon>
        <taxon>Actinomycetes</taxon>
        <taxon>Pseudonocardiales</taxon>
        <taxon>Pseudonocardiaceae</taxon>
    </lineage>
</organism>
<evidence type="ECO:0000256" key="1">
    <source>
        <dbReference type="ARBA" id="ARBA00004141"/>
    </source>
</evidence>
<dbReference type="InterPro" id="IPR000537">
    <property type="entry name" value="UbiA_prenyltransferase"/>
</dbReference>
<reference evidence="7" key="1">
    <citation type="journal article" date="2019" name="Int. J. Syst. Evol. Microbiol.">
        <title>The Global Catalogue of Microorganisms (GCM) 10K type strain sequencing project: providing services to taxonomists for standard genome sequencing and annotation.</title>
        <authorList>
            <consortium name="The Broad Institute Genomics Platform"/>
            <consortium name="The Broad Institute Genome Sequencing Center for Infectious Disease"/>
            <person name="Wu L."/>
            <person name="Ma J."/>
        </authorList>
    </citation>
    <scope>NUCLEOTIDE SEQUENCE [LARGE SCALE GENOMIC DNA]</scope>
    <source>
        <strain evidence="7">ZS-22-S1</strain>
    </source>
</reference>
<dbReference type="Proteomes" id="UP001595859">
    <property type="component" value="Unassembled WGS sequence"/>
</dbReference>
<comment type="caution">
    <text evidence="6">The sequence shown here is derived from an EMBL/GenBank/DDBJ whole genome shotgun (WGS) entry which is preliminary data.</text>
</comment>
<feature type="transmembrane region" description="Helical" evidence="5">
    <location>
        <begin position="55"/>
        <end position="74"/>
    </location>
</feature>
<keyword evidence="4 5" id="KW-0472">Membrane</keyword>
<sequence length="293" mass="29312">MTGSAAAPNRDPRATAARQRWPELARGLVGACHPVPGLAVTVVAVVLAAGVGLGAGQVALLGAAVFTGQLSVGWSNDWIDAARDRAVGRRDKPVAAGSVPLRAVAVAASAALLATVVLSLLLGLLPAAALLVGVAAAWAYNLGLKATIWSGATYLLAFGALPVAPYVALPGQPWPPWWVPVVAALLGFGAHFANVLPDLRADAETGVRGLPHRLGPRTGVIVMAVALAAAAVVLGIAPATTSAAFALTSSAVGVTLAVATGVSAVRAPRGPLAFRFTMAIALLDVVLLIAVTN</sequence>
<feature type="transmembrane region" description="Helical" evidence="5">
    <location>
        <begin position="94"/>
        <end position="114"/>
    </location>
</feature>
<feature type="transmembrane region" description="Helical" evidence="5">
    <location>
        <begin position="218"/>
        <end position="237"/>
    </location>
</feature>
<keyword evidence="3 5" id="KW-1133">Transmembrane helix</keyword>